<feature type="signal peptide" evidence="2">
    <location>
        <begin position="1"/>
        <end position="20"/>
    </location>
</feature>
<sequence length="221" mass="24543">MMRIICVFFLLLFAIMTVGAKSTISTLCEMKSCESPSILDCSHLNSSVSGRCCVKEKETLSPSTVTGIDLIGCHLTNISRLFHSMGHLVFLYLHKNNISDIDVDDFTGVNELKNLTLPPNLSCPGGHILWDKEINHSDMVECVEEQSTCKVFNVTCPNSNSYCSDVGPRVTECLCSPGYHGYKCLRKDHFPTATFVVGICVSTVVVSAFLWITQRRKVKKH</sequence>
<evidence type="ECO:0000313" key="6">
    <source>
        <dbReference type="Proteomes" id="UP000005408"/>
    </source>
</evidence>
<dbReference type="PANTHER" id="PTHR15926:SF1">
    <property type="entry name" value="ALL-TRANS RETINOIC ACID-INDUCED DIFFERENTIATION FACTOR"/>
    <property type="match status" value="1"/>
</dbReference>
<organism evidence="5 6">
    <name type="scientific">Magallana gigas</name>
    <name type="common">Pacific oyster</name>
    <name type="synonym">Crassostrea gigas</name>
    <dbReference type="NCBI Taxonomy" id="29159"/>
    <lineage>
        <taxon>Eukaryota</taxon>
        <taxon>Metazoa</taxon>
        <taxon>Spiralia</taxon>
        <taxon>Lophotrochozoa</taxon>
        <taxon>Mollusca</taxon>
        <taxon>Bivalvia</taxon>
        <taxon>Autobranchia</taxon>
        <taxon>Pteriomorphia</taxon>
        <taxon>Ostreida</taxon>
        <taxon>Ostreoidea</taxon>
        <taxon>Ostreidae</taxon>
        <taxon>Magallana</taxon>
    </lineage>
</organism>
<feature type="transmembrane region" description="Helical" evidence="1">
    <location>
        <begin position="193"/>
        <end position="212"/>
    </location>
</feature>
<keyword evidence="1" id="KW-0472">Membrane</keyword>
<dbReference type="PROSITE" id="PS00022">
    <property type="entry name" value="EGF_1"/>
    <property type="match status" value="1"/>
</dbReference>
<accession>A0A8W8IIL5</accession>
<dbReference type="InterPro" id="IPR042350">
    <property type="entry name" value="ATRAID"/>
</dbReference>
<evidence type="ECO:0000313" key="5">
    <source>
        <dbReference type="EnsemblMetazoa" id="G1417.1:cds"/>
    </source>
</evidence>
<evidence type="ECO:0000259" key="4">
    <source>
        <dbReference type="PROSITE" id="PS01186"/>
    </source>
</evidence>
<dbReference type="OrthoDB" id="9989713at2759"/>
<dbReference type="AlphaFoldDB" id="A0A8W8IIL5"/>
<dbReference type="Gene3D" id="3.80.10.10">
    <property type="entry name" value="Ribonuclease Inhibitor"/>
    <property type="match status" value="1"/>
</dbReference>
<evidence type="ECO:0000259" key="3">
    <source>
        <dbReference type="PROSITE" id="PS00022"/>
    </source>
</evidence>
<dbReference type="OMA" id="KMAPHGP"/>
<keyword evidence="2" id="KW-0732">Signal</keyword>
<evidence type="ECO:0000256" key="2">
    <source>
        <dbReference type="SAM" id="SignalP"/>
    </source>
</evidence>
<dbReference type="EnsemblMetazoa" id="G1417.1">
    <property type="protein sequence ID" value="G1417.1:cds"/>
    <property type="gene ID" value="G1417"/>
</dbReference>
<dbReference type="PROSITE" id="PS51450">
    <property type="entry name" value="LRR"/>
    <property type="match status" value="1"/>
</dbReference>
<reference evidence="5" key="1">
    <citation type="submission" date="2022-08" db="UniProtKB">
        <authorList>
            <consortium name="EnsemblMetazoa"/>
        </authorList>
    </citation>
    <scope>IDENTIFICATION</scope>
    <source>
        <strain evidence="5">05x7-T-G4-1.051#20</strain>
    </source>
</reference>
<keyword evidence="1" id="KW-0812">Transmembrane</keyword>
<protein>
    <recommendedName>
        <fullName evidence="3 4">EGF-like domain-containing protein</fullName>
    </recommendedName>
</protein>
<dbReference type="PANTHER" id="PTHR15926">
    <property type="entry name" value="ALL-TRANS RETINOIC ACID-INDUCED DIFFERENTIATION FACTOR"/>
    <property type="match status" value="1"/>
</dbReference>
<keyword evidence="1" id="KW-1133">Transmembrane helix</keyword>
<name>A0A8W8IIL5_MAGGI</name>
<keyword evidence="6" id="KW-1185">Reference proteome</keyword>
<dbReference type="SUPFAM" id="SSF52058">
    <property type="entry name" value="L domain-like"/>
    <property type="match status" value="1"/>
</dbReference>
<dbReference type="InterPro" id="IPR032675">
    <property type="entry name" value="LRR_dom_sf"/>
</dbReference>
<dbReference type="PROSITE" id="PS01186">
    <property type="entry name" value="EGF_2"/>
    <property type="match status" value="1"/>
</dbReference>
<dbReference type="InterPro" id="IPR001611">
    <property type="entry name" value="Leu-rich_rpt"/>
</dbReference>
<evidence type="ECO:0000256" key="1">
    <source>
        <dbReference type="SAM" id="Phobius"/>
    </source>
</evidence>
<feature type="domain" description="EGF-like" evidence="3 4">
    <location>
        <begin position="173"/>
        <end position="184"/>
    </location>
</feature>
<dbReference type="EnsemblMetazoa" id="G1417.4">
    <property type="protein sequence ID" value="G1417.4:cds"/>
    <property type="gene ID" value="G1417"/>
</dbReference>
<proteinExistence type="predicted"/>
<dbReference type="Proteomes" id="UP000005408">
    <property type="component" value="Unassembled WGS sequence"/>
</dbReference>
<feature type="chain" id="PRO_5042430825" description="EGF-like domain-containing protein" evidence="2">
    <location>
        <begin position="21"/>
        <end position="221"/>
    </location>
</feature>
<dbReference type="InterPro" id="IPR000742">
    <property type="entry name" value="EGF"/>
</dbReference>